<sequence>MGGAILIIRQKAQEIECIKQHDHAYISGKVAEHWIEAVHDEVKVGIFEHDRAWIPLDEYIEKDPERNLPHDFISYPLQPKLQAYTRGLDEVQEQSAYASLLCSRHYCSFFSGTITSQPEVKQFLEQERLRQTQILEQLQPGSEEDIEREFKLLQFCDDVSLYICMNPPGIPKSDEVSWFRDGFSQTFSFAPDGIHARWLNDTDIQLKPFPFIEPLTLSFPVYTLPQSAFNERQSQLSFDQLPNYTQTVTFLP</sequence>
<dbReference type="OrthoDB" id="190426at2"/>
<organism evidence="1 2">
    <name type="scientific">Alkalicoccobacillus porphyridii</name>
    <dbReference type="NCBI Taxonomy" id="2597270"/>
    <lineage>
        <taxon>Bacteria</taxon>
        <taxon>Bacillati</taxon>
        <taxon>Bacillota</taxon>
        <taxon>Bacilli</taxon>
        <taxon>Bacillales</taxon>
        <taxon>Bacillaceae</taxon>
        <taxon>Alkalicoccobacillus</taxon>
    </lineage>
</organism>
<keyword evidence="2" id="KW-1185">Reference proteome</keyword>
<proteinExistence type="predicted"/>
<dbReference type="Pfam" id="PF13030">
    <property type="entry name" value="DUF3891"/>
    <property type="match status" value="1"/>
</dbReference>
<dbReference type="AlphaFoldDB" id="A0A553ZVE5"/>
<evidence type="ECO:0000313" key="1">
    <source>
        <dbReference type="EMBL" id="TSB45439.1"/>
    </source>
</evidence>
<dbReference type="EMBL" id="VLXZ01000011">
    <property type="protein sequence ID" value="TSB45439.1"/>
    <property type="molecule type" value="Genomic_DNA"/>
</dbReference>
<protein>
    <submittedName>
        <fullName evidence="1">DUF3891 family protein</fullName>
    </submittedName>
</protein>
<evidence type="ECO:0000313" key="2">
    <source>
        <dbReference type="Proteomes" id="UP000318521"/>
    </source>
</evidence>
<reference evidence="1 2" key="1">
    <citation type="submission" date="2019-07" db="EMBL/GenBank/DDBJ databases">
        <authorList>
            <person name="Park Y.J."/>
            <person name="Jeong S.E."/>
            <person name="Jung H.S."/>
        </authorList>
    </citation>
    <scope>NUCLEOTIDE SEQUENCE [LARGE SCALE GENOMIC DNA]</scope>
    <source>
        <strain evidence="2">P16(2019)</strain>
    </source>
</reference>
<dbReference type="Proteomes" id="UP000318521">
    <property type="component" value="Unassembled WGS sequence"/>
</dbReference>
<name>A0A553ZVE5_9BACI</name>
<dbReference type="InterPro" id="IPR024992">
    <property type="entry name" value="DUF3891"/>
</dbReference>
<gene>
    <name evidence="1" type="ORF">FN960_16005</name>
</gene>
<accession>A0A553ZVE5</accession>
<comment type="caution">
    <text evidence="1">The sequence shown here is derived from an EMBL/GenBank/DDBJ whole genome shotgun (WGS) entry which is preliminary data.</text>
</comment>